<dbReference type="EMBL" id="JBHTBH010000005">
    <property type="protein sequence ID" value="MFC7328481.1"/>
    <property type="molecule type" value="Genomic_DNA"/>
</dbReference>
<proteinExistence type="predicted"/>
<accession>A0ABW2KGT8</accession>
<organism evidence="2 3">
    <name type="scientific">Marinactinospora rubrisoli</name>
    <dbReference type="NCBI Taxonomy" id="2715399"/>
    <lineage>
        <taxon>Bacteria</taxon>
        <taxon>Bacillati</taxon>
        <taxon>Actinomycetota</taxon>
        <taxon>Actinomycetes</taxon>
        <taxon>Streptosporangiales</taxon>
        <taxon>Nocardiopsidaceae</taxon>
        <taxon>Marinactinospora</taxon>
    </lineage>
</organism>
<dbReference type="Proteomes" id="UP001596540">
    <property type="component" value="Unassembled WGS sequence"/>
</dbReference>
<evidence type="ECO:0000256" key="1">
    <source>
        <dbReference type="SAM" id="Phobius"/>
    </source>
</evidence>
<keyword evidence="1" id="KW-0812">Transmembrane</keyword>
<comment type="caution">
    <text evidence="2">The sequence shown here is derived from an EMBL/GenBank/DDBJ whole genome shotgun (WGS) entry which is preliminary data.</text>
</comment>
<keyword evidence="1" id="KW-0472">Membrane</keyword>
<keyword evidence="1" id="KW-1133">Transmembrane helix</keyword>
<name>A0ABW2KGT8_9ACTN</name>
<feature type="transmembrane region" description="Helical" evidence="1">
    <location>
        <begin position="27"/>
        <end position="44"/>
    </location>
</feature>
<keyword evidence="3" id="KW-1185">Reference proteome</keyword>
<reference evidence="3" key="1">
    <citation type="journal article" date="2019" name="Int. J. Syst. Evol. Microbiol.">
        <title>The Global Catalogue of Microorganisms (GCM) 10K type strain sequencing project: providing services to taxonomists for standard genome sequencing and annotation.</title>
        <authorList>
            <consortium name="The Broad Institute Genomics Platform"/>
            <consortium name="The Broad Institute Genome Sequencing Center for Infectious Disease"/>
            <person name="Wu L."/>
            <person name="Ma J."/>
        </authorList>
    </citation>
    <scope>NUCLEOTIDE SEQUENCE [LARGE SCALE GENOMIC DNA]</scope>
    <source>
        <strain evidence="3">CGMCC 4.7382</strain>
    </source>
</reference>
<gene>
    <name evidence="2" type="ORF">ACFQRF_12085</name>
</gene>
<dbReference type="RefSeq" id="WP_379871139.1">
    <property type="nucleotide sequence ID" value="NZ_JBHTBH010000005.1"/>
</dbReference>
<evidence type="ECO:0000313" key="2">
    <source>
        <dbReference type="EMBL" id="MFC7328481.1"/>
    </source>
</evidence>
<evidence type="ECO:0000313" key="3">
    <source>
        <dbReference type="Proteomes" id="UP001596540"/>
    </source>
</evidence>
<sequence length="166" mass="17295">MAELFGLALGAVPALLAGRAGGDPWVGCGVAVAAAVGLLVWYIVDDLADATDRLVTGAIVGVFGLVAVQVADTLTAPERGVVVEREYSPEHTSQSTSCTTTATGQTQCSTSTTHHPESWSLLLHDASDNGWWRDDSGWRSVEEAVYDRCQVGDRYPGCAGDAAGAD</sequence>
<protein>
    <submittedName>
        <fullName evidence="2">Uncharacterized protein</fullName>
    </submittedName>
</protein>